<dbReference type="InterPro" id="IPR039261">
    <property type="entry name" value="FNR_nucleotide-bd"/>
</dbReference>
<dbReference type="PANTHER" id="PTHR47215">
    <property type="match status" value="1"/>
</dbReference>
<keyword evidence="3" id="KW-1185">Reference proteome</keyword>
<evidence type="ECO:0000313" key="3">
    <source>
        <dbReference type="Proteomes" id="UP000815325"/>
    </source>
</evidence>
<comment type="caution">
    <text evidence="2">The sequence shown here is derived from an EMBL/GenBank/DDBJ whole genome shotgun (WGS) entry which is preliminary data.</text>
</comment>
<dbReference type="Gene3D" id="2.40.30.10">
    <property type="entry name" value="Translation factors"/>
    <property type="match status" value="1"/>
</dbReference>
<dbReference type="EMBL" id="MU069896">
    <property type="protein sequence ID" value="KAF5832117.1"/>
    <property type="molecule type" value="Genomic_DNA"/>
</dbReference>
<organism evidence="2 3">
    <name type="scientific">Dunaliella salina</name>
    <name type="common">Green alga</name>
    <name type="synonym">Protococcus salinus</name>
    <dbReference type="NCBI Taxonomy" id="3046"/>
    <lineage>
        <taxon>Eukaryota</taxon>
        <taxon>Viridiplantae</taxon>
        <taxon>Chlorophyta</taxon>
        <taxon>core chlorophytes</taxon>
        <taxon>Chlorophyceae</taxon>
        <taxon>CS clade</taxon>
        <taxon>Chlamydomonadales</taxon>
        <taxon>Dunaliellaceae</taxon>
        <taxon>Dunaliella</taxon>
    </lineage>
</organism>
<dbReference type="Pfam" id="PF00175">
    <property type="entry name" value="NAD_binding_1"/>
    <property type="match status" value="1"/>
</dbReference>
<proteinExistence type="predicted"/>
<dbReference type="PANTHER" id="PTHR47215:SF1">
    <property type="entry name" value="F9L1.8 PROTEIN"/>
    <property type="match status" value="1"/>
</dbReference>
<dbReference type="SUPFAM" id="SSF52343">
    <property type="entry name" value="Ferredoxin reductase-like, C-terminal NADP-linked domain"/>
    <property type="match status" value="1"/>
</dbReference>
<accession>A0ABQ7GBX2</accession>
<dbReference type="Proteomes" id="UP000815325">
    <property type="component" value="Unassembled WGS sequence"/>
</dbReference>
<protein>
    <recommendedName>
        <fullName evidence="1">FAD-binding FR-type domain-containing protein</fullName>
    </recommendedName>
</protein>
<reference evidence="2" key="1">
    <citation type="submission" date="2017-08" db="EMBL/GenBank/DDBJ databases">
        <authorList>
            <person name="Polle J.E."/>
            <person name="Barry K."/>
            <person name="Cushman J."/>
            <person name="Schmutz J."/>
            <person name="Tran D."/>
            <person name="Hathwaick L.T."/>
            <person name="Yim W.C."/>
            <person name="Jenkins J."/>
            <person name="Mckie-Krisberg Z.M."/>
            <person name="Prochnik S."/>
            <person name="Lindquist E."/>
            <person name="Dockter R.B."/>
            <person name="Adam C."/>
            <person name="Molina H."/>
            <person name="Bunkerborg J."/>
            <person name="Jin E."/>
            <person name="Buchheim M."/>
            <person name="Magnuson J."/>
        </authorList>
    </citation>
    <scope>NUCLEOTIDE SEQUENCE</scope>
    <source>
        <strain evidence="2">CCAP 19/18</strain>
    </source>
</reference>
<dbReference type="InterPro" id="IPR017938">
    <property type="entry name" value="Riboflavin_synthase-like_b-brl"/>
</dbReference>
<dbReference type="Gene3D" id="3.40.50.80">
    <property type="entry name" value="Nucleotide-binding domain of ferredoxin-NADP reductase (FNR) module"/>
    <property type="match status" value="1"/>
</dbReference>
<dbReference type="InterPro" id="IPR017927">
    <property type="entry name" value="FAD-bd_FR_type"/>
</dbReference>
<evidence type="ECO:0000313" key="2">
    <source>
        <dbReference type="EMBL" id="KAF5832117.1"/>
    </source>
</evidence>
<dbReference type="SUPFAM" id="SSF63380">
    <property type="entry name" value="Riboflavin synthase domain-like"/>
    <property type="match status" value="1"/>
</dbReference>
<feature type="domain" description="FAD-binding FR-type" evidence="1">
    <location>
        <begin position="33"/>
        <end position="134"/>
    </location>
</feature>
<name>A0ABQ7GBX2_DUNSA</name>
<dbReference type="InterPro" id="IPR001433">
    <property type="entry name" value="OxRdtase_FAD/NAD-bd"/>
</dbReference>
<sequence>MRREFHKSVCSPSVRGPASRKQVVARANWGAPVEFTSAKVLRNREVTPQAHQVFVDVGSLATGYTKPGQFIQAKVDPEGKPGFFAIASPPDVNNQGVLELLVKRQPGSAADAICDLQEGSELKVSPVMGKGFPVDQIPAASFPTVLMFATGSGISPIKAVIESGVLEVSKRKDVRLYYGTKSEDATPYLELIPAWNALGVKVNLVHSGDSKNYVQDAFSKDPKKLEDPASVGVLLVGQKDMCQAVTGMLKEQGVQQIMLNF</sequence>
<dbReference type="PROSITE" id="PS51384">
    <property type="entry name" value="FAD_FR"/>
    <property type="match status" value="1"/>
</dbReference>
<dbReference type="CDD" id="cd00322">
    <property type="entry name" value="FNR_like"/>
    <property type="match status" value="1"/>
</dbReference>
<gene>
    <name evidence="2" type="ORF">DUNSADRAFT_12128</name>
</gene>
<evidence type="ECO:0000259" key="1">
    <source>
        <dbReference type="PROSITE" id="PS51384"/>
    </source>
</evidence>